<dbReference type="EC" id="2.8.4.5" evidence="3"/>
<accession>A0ABQ6NM12</accession>
<keyword evidence="7" id="KW-0479">Metal-binding</keyword>
<dbReference type="SFLD" id="SFLDG01061">
    <property type="entry name" value="methylthiotransferase"/>
    <property type="match status" value="1"/>
</dbReference>
<dbReference type="NCBIfam" id="TIGR01579">
    <property type="entry name" value="MiaB-like-C"/>
    <property type="match status" value="1"/>
</dbReference>
<keyword evidence="4" id="KW-0004">4Fe-4S</keyword>
<dbReference type="InterPro" id="IPR034557">
    <property type="entry name" value="ThrcA_tRNA_MEthiotransferase"/>
</dbReference>
<feature type="domain" description="TRAM" evidence="12">
    <location>
        <begin position="371"/>
        <end position="436"/>
    </location>
</feature>
<dbReference type="PROSITE" id="PS51918">
    <property type="entry name" value="RADICAL_SAM"/>
    <property type="match status" value="1"/>
</dbReference>
<dbReference type="PROSITE" id="PS01278">
    <property type="entry name" value="MTTASE_RADICAL"/>
    <property type="match status" value="1"/>
</dbReference>
<dbReference type="CDD" id="cd01335">
    <property type="entry name" value="Radical_SAM"/>
    <property type="match status" value="1"/>
</dbReference>
<dbReference type="PANTHER" id="PTHR11918:SF45">
    <property type="entry name" value="THREONYLCARBAMOYLADENOSINE TRNA METHYLTHIOTRANSFERASE"/>
    <property type="match status" value="1"/>
</dbReference>
<dbReference type="InterPro" id="IPR058240">
    <property type="entry name" value="rSAM_sf"/>
</dbReference>
<organism evidence="15 16">
    <name type="scientific">Paenibacillus glycanilyticus</name>
    <dbReference type="NCBI Taxonomy" id="126569"/>
    <lineage>
        <taxon>Bacteria</taxon>
        <taxon>Bacillati</taxon>
        <taxon>Bacillota</taxon>
        <taxon>Bacilli</taxon>
        <taxon>Bacillales</taxon>
        <taxon>Paenibacillaceae</taxon>
        <taxon>Paenibacillus</taxon>
    </lineage>
</organism>
<keyword evidence="8" id="KW-0408">Iron</keyword>
<dbReference type="RefSeq" id="WP_201003756.1">
    <property type="nucleotide sequence ID" value="NZ_BTCL01000008.1"/>
</dbReference>
<dbReference type="InterPro" id="IPR006467">
    <property type="entry name" value="MiaB-like_bact"/>
</dbReference>
<dbReference type="SUPFAM" id="SSF102114">
    <property type="entry name" value="Radical SAM enzymes"/>
    <property type="match status" value="1"/>
</dbReference>
<evidence type="ECO:0000259" key="12">
    <source>
        <dbReference type="PROSITE" id="PS50926"/>
    </source>
</evidence>
<evidence type="ECO:0000256" key="4">
    <source>
        <dbReference type="ARBA" id="ARBA00022485"/>
    </source>
</evidence>
<dbReference type="NCBIfam" id="TIGR00089">
    <property type="entry name" value="MiaB/RimO family radical SAM methylthiotransferase"/>
    <property type="match status" value="1"/>
</dbReference>
<protein>
    <recommendedName>
        <fullName evidence="3">tRNA (N(6)-L-threonylcarbamoyladenosine(37)-C(2))-methylthiotransferase</fullName>
        <ecNumber evidence="3">2.8.4.5</ecNumber>
    </recommendedName>
    <alternativeName>
        <fullName evidence="10">tRNA-t(6)A37 methylthiotransferase</fullName>
    </alternativeName>
</protein>
<feature type="domain" description="Radical SAM core" evidence="14">
    <location>
        <begin position="139"/>
        <end position="368"/>
    </location>
</feature>
<evidence type="ECO:0000256" key="3">
    <source>
        <dbReference type="ARBA" id="ARBA00013273"/>
    </source>
</evidence>
<dbReference type="SFLD" id="SFLDS00029">
    <property type="entry name" value="Radical_SAM"/>
    <property type="match status" value="1"/>
</dbReference>
<feature type="domain" description="MTTase N-terminal" evidence="13">
    <location>
        <begin position="2"/>
        <end position="114"/>
    </location>
</feature>
<dbReference type="Pfam" id="PF04055">
    <property type="entry name" value="Radical_SAM"/>
    <property type="match status" value="1"/>
</dbReference>
<evidence type="ECO:0000313" key="15">
    <source>
        <dbReference type="EMBL" id="GMK45559.1"/>
    </source>
</evidence>
<dbReference type="Gene3D" id="3.40.50.12160">
    <property type="entry name" value="Methylthiotransferase, N-terminal domain"/>
    <property type="match status" value="1"/>
</dbReference>
<keyword evidence="16" id="KW-1185">Reference proteome</keyword>
<dbReference type="Pfam" id="PF00919">
    <property type="entry name" value="UPF0004"/>
    <property type="match status" value="1"/>
</dbReference>
<keyword evidence="9" id="KW-0411">Iron-sulfur</keyword>
<dbReference type="EMBL" id="BTCL01000008">
    <property type="protein sequence ID" value="GMK45559.1"/>
    <property type="molecule type" value="Genomic_DNA"/>
</dbReference>
<evidence type="ECO:0000313" key="16">
    <source>
        <dbReference type="Proteomes" id="UP001285921"/>
    </source>
</evidence>
<dbReference type="PANTHER" id="PTHR11918">
    <property type="entry name" value="RADICAL SAM PROTEINS"/>
    <property type="match status" value="1"/>
</dbReference>
<dbReference type="Gene3D" id="3.80.30.20">
    <property type="entry name" value="tm_1862 like domain"/>
    <property type="match status" value="1"/>
</dbReference>
<name>A0ABQ6NM12_9BACL</name>
<evidence type="ECO:0000256" key="2">
    <source>
        <dbReference type="ARBA" id="ARBA00002399"/>
    </source>
</evidence>
<sequence>MPSVAFYTLGCKVNFYDTEAIWQLFKNEGYEQVDFESTADVYLINTCTVTNTGDKKSRQIIRRAVRRNPDAVIAVTGCYAQTSPAEIMAIPGVDLVIGTQDREKIMTFVNQIHDDRQPVNAVRNIMKTREFEELDVPDFNERTRAFLKIQEGCNNFCTFCIIPWSRGLSRSRDPKSVLEQAKQLVASGYKEIVLTGIHTGGYGDDMENYRLVDLLWDLDKIEGLERIRISSIEASQIDDAMIDVLNRSTKMCRHLHIPLQAGDSSVLKRMRRKYTTDEFAAKLKRIREAMPGVAITTDVIVGFPGETEEMFENGYKFMEEVGFSEMHVFPYSKRTGTPAARMDDQVDEEVKNERVHKLIDLSEKMQLAYAEQHVGAVLDVIPERDYKGAPGTGLVMGYSDNYIQIVFEGTEALVGKLCRVKITEAGVNECRAQLVRVLDDVPAEAMRA</sequence>
<dbReference type="InterPro" id="IPR006638">
    <property type="entry name" value="Elp3/MiaA/NifB-like_rSAM"/>
</dbReference>
<comment type="cofactor">
    <cofactor evidence="1">
        <name>[4Fe-4S] cluster</name>
        <dbReference type="ChEBI" id="CHEBI:49883"/>
    </cofactor>
</comment>
<evidence type="ECO:0000256" key="5">
    <source>
        <dbReference type="ARBA" id="ARBA00022679"/>
    </source>
</evidence>
<dbReference type="InterPro" id="IPR005839">
    <property type="entry name" value="Methylthiotransferase"/>
</dbReference>
<gene>
    <name evidence="15" type="ORF">PghCCS26_26870</name>
</gene>
<evidence type="ECO:0000259" key="13">
    <source>
        <dbReference type="PROSITE" id="PS51449"/>
    </source>
</evidence>
<evidence type="ECO:0000256" key="9">
    <source>
        <dbReference type="ARBA" id="ARBA00023014"/>
    </source>
</evidence>
<dbReference type="InterPro" id="IPR023404">
    <property type="entry name" value="rSAM_horseshoe"/>
</dbReference>
<dbReference type="NCBIfam" id="TIGR01574">
    <property type="entry name" value="miaB-methiolase"/>
    <property type="match status" value="1"/>
</dbReference>
<evidence type="ECO:0000256" key="6">
    <source>
        <dbReference type="ARBA" id="ARBA00022691"/>
    </source>
</evidence>
<dbReference type="InterPro" id="IPR007197">
    <property type="entry name" value="rSAM"/>
</dbReference>
<dbReference type="InterPro" id="IPR013848">
    <property type="entry name" value="Methylthiotransferase_N"/>
</dbReference>
<dbReference type="PROSITE" id="PS51449">
    <property type="entry name" value="MTTASE_N"/>
    <property type="match status" value="1"/>
</dbReference>
<comment type="catalytic activity">
    <reaction evidence="11">
        <text>N(6)-L-threonylcarbamoyladenosine(37) in tRNA + (sulfur carrier)-SH + AH2 + 2 S-adenosyl-L-methionine = 2-methylsulfanyl-N(6)-L-threonylcarbamoyladenosine(37) in tRNA + (sulfur carrier)-H + 5'-deoxyadenosine + L-methionine + A + S-adenosyl-L-homocysteine + 2 H(+)</text>
        <dbReference type="Rhea" id="RHEA:37075"/>
        <dbReference type="Rhea" id="RHEA-COMP:10163"/>
        <dbReference type="Rhea" id="RHEA-COMP:11092"/>
        <dbReference type="Rhea" id="RHEA-COMP:14737"/>
        <dbReference type="Rhea" id="RHEA-COMP:14739"/>
        <dbReference type="ChEBI" id="CHEBI:13193"/>
        <dbReference type="ChEBI" id="CHEBI:15378"/>
        <dbReference type="ChEBI" id="CHEBI:17319"/>
        <dbReference type="ChEBI" id="CHEBI:17499"/>
        <dbReference type="ChEBI" id="CHEBI:29917"/>
        <dbReference type="ChEBI" id="CHEBI:57844"/>
        <dbReference type="ChEBI" id="CHEBI:57856"/>
        <dbReference type="ChEBI" id="CHEBI:59789"/>
        <dbReference type="ChEBI" id="CHEBI:64428"/>
        <dbReference type="ChEBI" id="CHEBI:74418"/>
        <dbReference type="ChEBI" id="CHEBI:74420"/>
        <dbReference type="EC" id="2.8.4.5"/>
    </reaction>
</comment>
<comment type="caution">
    <text evidence="15">The sequence shown here is derived from an EMBL/GenBank/DDBJ whole genome shotgun (WGS) entry which is preliminary data.</text>
</comment>
<evidence type="ECO:0000256" key="8">
    <source>
        <dbReference type="ARBA" id="ARBA00023004"/>
    </source>
</evidence>
<dbReference type="SFLD" id="SFLDF00295">
    <property type="entry name" value="threonylcarbamoyladenosine_tRN"/>
    <property type="match status" value="1"/>
</dbReference>
<reference evidence="15 16" key="1">
    <citation type="submission" date="2023-05" db="EMBL/GenBank/DDBJ databases">
        <title>Draft genome of Paenibacillus sp. CCS26.</title>
        <authorList>
            <person name="Akita H."/>
            <person name="Shinto Y."/>
            <person name="Kimura Z."/>
        </authorList>
    </citation>
    <scope>NUCLEOTIDE SEQUENCE [LARGE SCALE GENOMIC DNA]</scope>
    <source>
        <strain evidence="15 16">CCS26</strain>
    </source>
</reference>
<dbReference type="SMART" id="SM00729">
    <property type="entry name" value="Elp3"/>
    <property type="match status" value="1"/>
</dbReference>
<evidence type="ECO:0000256" key="1">
    <source>
        <dbReference type="ARBA" id="ARBA00001966"/>
    </source>
</evidence>
<keyword evidence="6" id="KW-0949">S-adenosyl-L-methionine</keyword>
<evidence type="ECO:0000256" key="7">
    <source>
        <dbReference type="ARBA" id="ARBA00022723"/>
    </source>
</evidence>
<proteinExistence type="predicted"/>
<evidence type="ECO:0000256" key="10">
    <source>
        <dbReference type="ARBA" id="ARBA00031213"/>
    </source>
</evidence>
<comment type="function">
    <text evidence="2">Catalyzes the methylthiolation of N6-threonylcarbamoyladenosine (t(6)A), leading to the formation of 2-methylthio-N6-threonylcarbamoyladenosine (ms(2)t(6)A) at position 37 in tRNAs that read codons beginning with adenine.</text>
</comment>
<keyword evidence="5" id="KW-0808">Transferase</keyword>
<dbReference type="SFLD" id="SFLDG01082">
    <property type="entry name" value="B12-binding_domain_containing"/>
    <property type="match status" value="1"/>
</dbReference>
<evidence type="ECO:0000259" key="14">
    <source>
        <dbReference type="PROSITE" id="PS51918"/>
    </source>
</evidence>
<dbReference type="InterPro" id="IPR002792">
    <property type="entry name" value="TRAM_dom"/>
</dbReference>
<dbReference type="InterPro" id="IPR038135">
    <property type="entry name" value="Methylthiotransferase_N_sf"/>
</dbReference>
<dbReference type="Proteomes" id="UP001285921">
    <property type="component" value="Unassembled WGS sequence"/>
</dbReference>
<dbReference type="PROSITE" id="PS50926">
    <property type="entry name" value="TRAM"/>
    <property type="match status" value="1"/>
</dbReference>
<evidence type="ECO:0000256" key="11">
    <source>
        <dbReference type="ARBA" id="ARBA00051661"/>
    </source>
</evidence>
<dbReference type="InterPro" id="IPR020612">
    <property type="entry name" value="Methylthiotransferase_CS"/>
</dbReference>